<keyword evidence="5" id="KW-0119">Carbohydrate metabolism</keyword>
<accession>A0ABR3AXU0</accession>
<dbReference type="InterPro" id="IPR008734">
    <property type="entry name" value="PHK_A/B_su"/>
</dbReference>
<proteinExistence type="inferred from homology"/>
<feature type="domain" description="ILEI/PANDER" evidence="8">
    <location>
        <begin position="1063"/>
        <end position="1153"/>
    </location>
</feature>
<name>A0ABR3AXU0_PHYBL</name>
<organism evidence="10 11">
    <name type="scientific">Phycomyces blakesleeanus</name>
    <dbReference type="NCBI Taxonomy" id="4837"/>
    <lineage>
        <taxon>Eukaryota</taxon>
        <taxon>Fungi</taxon>
        <taxon>Fungi incertae sedis</taxon>
        <taxon>Mucoromycota</taxon>
        <taxon>Mucoromycotina</taxon>
        <taxon>Mucoromycetes</taxon>
        <taxon>Mucorales</taxon>
        <taxon>Phycomycetaceae</taxon>
        <taxon>Phycomyces</taxon>
    </lineage>
</organism>
<dbReference type="PANTHER" id="PTHR10749">
    <property type="entry name" value="PHOSPHORYLASE B KINASE REGULATORY SUBUNIT"/>
    <property type="match status" value="1"/>
</dbReference>
<dbReference type="InterPro" id="IPR039477">
    <property type="entry name" value="ILEI/PANDER_dom"/>
</dbReference>
<comment type="pathway">
    <text evidence="1">Glycan biosynthesis; glycogen metabolism.</text>
</comment>
<dbReference type="Gene3D" id="1.50.10.10">
    <property type="match status" value="1"/>
</dbReference>
<dbReference type="InterPro" id="IPR012341">
    <property type="entry name" value="6hp_glycosidase-like_sf"/>
</dbReference>
<feature type="domain" description="Phosphorylase b kinase regulatory subunit alpha/beta C-terminal" evidence="9">
    <location>
        <begin position="1194"/>
        <end position="1357"/>
    </location>
</feature>
<dbReference type="PROSITE" id="PS52031">
    <property type="entry name" value="GG_LECTIN"/>
    <property type="match status" value="1"/>
</dbReference>
<evidence type="ECO:0000259" key="8">
    <source>
        <dbReference type="Pfam" id="PF15711"/>
    </source>
</evidence>
<evidence type="ECO:0000256" key="5">
    <source>
        <dbReference type="ARBA" id="ARBA00023277"/>
    </source>
</evidence>
<evidence type="ECO:0000313" key="10">
    <source>
        <dbReference type="EMBL" id="KAL0085224.1"/>
    </source>
</evidence>
<evidence type="ECO:0000256" key="1">
    <source>
        <dbReference type="ARBA" id="ARBA00005131"/>
    </source>
</evidence>
<feature type="compositionally biased region" description="Polar residues" evidence="6">
    <location>
        <begin position="699"/>
        <end position="708"/>
    </location>
</feature>
<evidence type="ECO:0000256" key="2">
    <source>
        <dbReference type="ARBA" id="ARBA00007128"/>
    </source>
</evidence>
<keyword evidence="11" id="KW-1185">Reference proteome</keyword>
<evidence type="ECO:0000256" key="3">
    <source>
        <dbReference type="ARBA" id="ARBA00022600"/>
    </source>
</evidence>
<reference evidence="10 11" key="1">
    <citation type="submission" date="2024-04" db="EMBL/GenBank/DDBJ databases">
        <title>Symmetric and asymmetric DNA N6-adenine methylation regulates different biological responses in Mucorales.</title>
        <authorList>
            <consortium name="Lawrence Berkeley National Laboratory"/>
            <person name="Lax C."/>
            <person name="Mondo S.J."/>
            <person name="Osorio-Concepcion M."/>
            <person name="Muszewska A."/>
            <person name="Corrochano-Luque M."/>
            <person name="Gutierrez G."/>
            <person name="Riley R."/>
            <person name="Lipzen A."/>
            <person name="Guo J."/>
            <person name="Hundley H."/>
            <person name="Amirebrahimi M."/>
            <person name="Ng V."/>
            <person name="Lorenzo-Gutierrez D."/>
            <person name="Binder U."/>
            <person name="Yang J."/>
            <person name="Song Y."/>
            <person name="Canovas D."/>
            <person name="Navarro E."/>
            <person name="Freitag M."/>
            <person name="Gabaldon T."/>
            <person name="Grigoriev I.V."/>
            <person name="Corrochano L.M."/>
            <person name="Nicolas F.E."/>
            <person name="Garre V."/>
        </authorList>
    </citation>
    <scope>NUCLEOTIDE SEQUENCE [LARGE SCALE GENOMIC DNA]</scope>
    <source>
        <strain evidence="10 11">L51</strain>
    </source>
</reference>
<comment type="caution">
    <text evidence="10">The sequence shown here is derived from an EMBL/GenBank/DDBJ whole genome shotgun (WGS) entry which is preliminary data.</text>
</comment>
<evidence type="ECO:0000256" key="4">
    <source>
        <dbReference type="ARBA" id="ARBA00022860"/>
    </source>
</evidence>
<dbReference type="EMBL" id="JBCLYO010000011">
    <property type="protein sequence ID" value="KAL0085224.1"/>
    <property type="molecule type" value="Genomic_DNA"/>
</dbReference>
<dbReference type="GO" id="GO:0016787">
    <property type="term" value="F:hydrolase activity"/>
    <property type="evidence" value="ECO:0007669"/>
    <property type="project" value="UniProtKB-KW"/>
</dbReference>
<dbReference type="SUPFAM" id="SSF48208">
    <property type="entry name" value="Six-hairpin glycosidases"/>
    <property type="match status" value="1"/>
</dbReference>
<sequence>MTIASPRQTSIERLDYHYAVIHATILAKQNAASGLMPASVAITSHGNYTDAWVRDNVYSIYAVYGLALAYRRIDDDSGRAFELEHAVIKLMRGLLFAMMRQAHKVEQFKKTQTLDNALHAKYNTDTGETVVGDFEWGHLQIDATSIFLVALADMTTSGLMIIYTRDEVDFIQNLVFYIERTLGAYRTPDYGIWERGNKINHGQPELNSSSIGMAVAALRAINGINLFGTRGGPSSIIHVLPDELTRNVTTLHSFLPRESNSKEIDGSVLSIIGFPAFACSDIDLIRRTKEEARLKLEGKYGWKRFLRDGHQTELEDTSRLYYDANELKQFENIESEWPLFFTYLVLDGLFTGNVEQVEYYRRKLEPLIIDSKLPSSLVSKNKGSTPSSPAAWATPLTVPLIPELYFVPKNKIEAEKSSPHSQTRVPNDNLPLVWANSLYFLGNLMYEGLLSPSEVDPLNRSLNSTRPPKDSIVQIVLLSEDESLQNTLSLYGLETQTMDQISSTLTVLPAHALADVYAGLGMNSKLKMSGRPKRPIGVLGTSRLYRIEGHVYAFTPHFMDNDEFYLNSDPDYLVSAFESELIFTSKHWFYPGRPTIVVLLSHALLGTMRTLQLFDSSSSHNTSTQLSRKNLLNFFMQLRGGTCNGVRVRLSRLSETINTSNIESLDFLISKPDIDWKNILLSAHASRRKTLHRKLGYSETMTQANTPGHKTPKRQSSTFQQKSFSSSISPLDDSHFQELTHALTRLASTTEPPFRLKDHETVSVARKNNHDTALPKPAPTQSSPVSEMLALILGDPTQFHQAIQSLEQSVNLYDQIDLLQYLASCESAETYIEVLDATIRELLEEVYLKSRRLQYWSIARQAAGLLHKNVPSLTINITDLIIRQKQISIGSGAGEYLISTPVGPDALNAMLAEHCTEDVREGPLVQEILIYLGSFIRTQPDMFDGILRLRTHHIIIALREEVRRMNHCDEEEAVEQLLQLSPFELKSLLATILSPHLCDVPAISRPERRRLSIASLQAPESSSSIPIPVQEDVIVVRAQSGGYLDGNLARADINGMVLTAEGRGVHVWCIDPEERMLTEHASFDTHISEDASESFSKCLEAVKPGFIVIVACKDDMAEHITSSALFSLEALGSEKARDIRHRDSFVFINKKGGSRKDMIEVHAPAGKGPTIWVEKRINTTVDTSNITEDNINSCFPNSNGKWHHRRKNDGALNRVPPHFFPDTWKLLDRSQGLKIHEHRLLRDPTVLEMTAEEFNFALAVEGFLGWYADPAERQIAVETLTVMAKVQQRNPEMKTMEAMIDLPLIMNTAIRIFWEKWVYSNHRLHKCPLLSQGPEYDRHRELAGKLFYDLPQQGTESTFSYLARAILKTLPFEFDYNESNFL</sequence>
<gene>
    <name evidence="10" type="ORF">J3Q64DRAFT_1809801</name>
</gene>
<dbReference type="Proteomes" id="UP001448207">
    <property type="component" value="Unassembled WGS sequence"/>
</dbReference>
<comment type="similarity">
    <text evidence="2">Belongs to the phosphorylase b kinase regulatory chain family.</text>
</comment>
<dbReference type="Pfam" id="PF15711">
    <property type="entry name" value="ILEI"/>
    <property type="match status" value="1"/>
</dbReference>
<dbReference type="InterPro" id="IPR008928">
    <property type="entry name" value="6-hairpin_glycosidase_sf"/>
</dbReference>
<dbReference type="Pfam" id="PF19292">
    <property type="entry name" value="KPBB_C"/>
    <property type="match status" value="1"/>
</dbReference>
<protein>
    <submittedName>
        <fullName evidence="10">Glycosyl hydrolases family 15-domain-containing protein</fullName>
    </submittedName>
</protein>
<evidence type="ECO:0000313" key="11">
    <source>
        <dbReference type="Proteomes" id="UP001448207"/>
    </source>
</evidence>
<feature type="region of interest" description="Disordered" evidence="6">
    <location>
        <begin position="693"/>
        <end position="720"/>
    </location>
</feature>
<feature type="domain" description="GH15-like" evidence="7">
    <location>
        <begin position="13"/>
        <end position="951"/>
    </location>
</feature>
<keyword evidence="3" id="KW-0321">Glycogen metabolism</keyword>
<evidence type="ECO:0000256" key="6">
    <source>
        <dbReference type="SAM" id="MobiDB-lite"/>
    </source>
</evidence>
<dbReference type="InterPro" id="IPR011613">
    <property type="entry name" value="GH15-like"/>
</dbReference>
<keyword evidence="4" id="KW-0112">Calmodulin-binding</keyword>
<dbReference type="InterPro" id="IPR045583">
    <property type="entry name" value="KPBA/B_C"/>
</dbReference>
<dbReference type="PANTHER" id="PTHR10749:SF8">
    <property type="entry name" value="PHOSPHORYLASE B KINASE REGULATORY SUBUNIT BETA"/>
    <property type="match status" value="1"/>
</dbReference>
<evidence type="ECO:0000259" key="7">
    <source>
        <dbReference type="Pfam" id="PF00723"/>
    </source>
</evidence>
<evidence type="ECO:0000259" key="9">
    <source>
        <dbReference type="Pfam" id="PF19292"/>
    </source>
</evidence>
<dbReference type="Pfam" id="PF00723">
    <property type="entry name" value="Glyco_hydro_15"/>
    <property type="match status" value="1"/>
</dbReference>
<keyword evidence="10" id="KW-0378">Hydrolase</keyword>